<evidence type="ECO:0000313" key="2">
    <source>
        <dbReference type="Proteomes" id="UP001601992"/>
    </source>
</evidence>
<name>A0ABW6RWV1_9NOCA</name>
<dbReference type="EMBL" id="JBIAQY010000003">
    <property type="protein sequence ID" value="MFF3567974.1"/>
    <property type="molecule type" value="Genomic_DNA"/>
</dbReference>
<gene>
    <name evidence="1" type="ORF">ACFYXQ_09370</name>
</gene>
<evidence type="ECO:0000313" key="1">
    <source>
        <dbReference type="EMBL" id="MFF3567974.1"/>
    </source>
</evidence>
<proteinExistence type="predicted"/>
<dbReference type="Proteomes" id="UP001601992">
    <property type="component" value="Unassembled WGS sequence"/>
</dbReference>
<protein>
    <submittedName>
        <fullName evidence="1">Uncharacterized protein</fullName>
    </submittedName>
</protein>
<reference evidence="1 2" key="1">
    <citation type="submission" date="2024-10" db="EMBL/GenBank/DDBJ databases">
        <title>The Natural Products Discovery Center: Release of the First 8490 Sequenced Strains for Exploring Actinobacteria Biosynthetic Diversity.</title>
        <authorList>
            <person name="Kalkreuter E."/>
            <person name="Kautsar S.A."/>
            <person name="Yang D."/>
            <person name="Bader C.D."/>
            <person name="Teijaro C.N."/>
            <person name="Fluegel L."/>
            <person name="Davis C.M."/>
            <person name="Simpson J.R."/>
            <person name="Lauterbach L."/>
            <person name="Steele A.D."/>
            <person name="Gui C."/>
            <person name="Meng S."/>
            <person name="Li G."/>
            <person name="Viehrig K."/>
            <person name="Ye F."/>
            <person name="Su P."/>
            <person name="Kiefer A.F."/>
            <person name="Nichols A."/>
            <person name="Cepeda A.J."/>
            <person name="Yan W."/>
            <person name="Fan B."/>
            <person name="Jiang Y."/>
            <person name="Adhikari A."/>
            <person name="Zheng C.-J."/>
            <person name="Schuster L."/>
            <person name="Cowan T.M."/>
            <person name="Smanski M.J."/>
            <person name="Chevrette M.G."/>
            <person name="De Carvalho L.P.S."/>
            <person name="Shen B."/>
        </authorList>
    </citation>
    <scope>NUCLEOTIDE SEQUENCE [LARGE SCALE GENOMIC DNA]</scope>
    <source>
        <strain evidence="1 2">NPDC002593</strain>
    </source>
</reference>
<organism evidence="1 2">
    <name type="scientific">Nocardia jiangxiensis</name>
    <dbReference type="NCBI Taxonomy" id="282685"/>
    <lineage>
        <taxon>Bacteria</taxon>
        <taxon>Bacillati</taxon>
        <taxon>Actinomycetota</taxon>
        <taxon>Actinomycetes</taxon>
        <taxon>Mycobacteriales</taxon>
        <taxon>Nocardiaceae</taxon>
        <taxon>Nocardia</taxon>
    </lineage>
</organism>
<sequence length="132" mass="15172">MTELKTVGMYREMYADRRKGRHDELPSLAESFTDRVIEDRAEIAAYMRSAPGVFDVLDVLTDLVGGTERIMSASSLISDGEWIWRVDSVHYLANYGLDIPEEFLRHVRGRKYTPPTEVDDSDEFDSAVLQYF</sequence>
<dbReference type="RefSeq" id="WP_040817733.1">
    <property type="nucleotide sequence ID" value="NZ_JBIAQY010000003.1"/>
</dbReference>
<comment type="caution">
    <text evidence="1">The sequence shown here is derived from an EMBL/GenBank/DDBJ whole genome shotgun (WGS) entry which is preliminary data.</text>
</comment>
<keyword evidence="2" id="KW-1185">Reference proteome</keyword>
<accession>A0ABW6RWV1</accession>